<evidence type="ECO:0000313" key="2">
    <source>
        <dbReference type="EMBL" id="KAL2862543.1"/>
    </source>
</evidence>
<evidence type="ECO:0000313" key="3">
    <source>
        <dbReference type="Proteomes" id="UP001610432"/>
    </source>
</evidence>
<gene>
    <name evidence="2" type="ORF">BJX67DRAFT_366206</name>
</gene>
<dbReference type="Pfam" id="PF03992">
    <property type="entry name" value="ABM"/>
    <property type="match status" value="1"/>
</dbReference>
<comment type="caution">
    <text evidence="2">The sequence shown here is derived from an EMBL/GenBank/DDBJ whole genome shotgun (WGS) entry which is preliminary data.</text>
</comment>
<keyword evidence="3" id="KW-1185">Reference proteome</keyword>
<organism evidence="2 3">
    <name type="scientific">Aspergillus lucknowensis</name>
    <dbReference type="NCBI Taxonomy" id="176173"/>
    <lineage>
        <taxon>Eukaryota</taxon>
        <taxon>Fungi</taxon>
        <taxon>Dikarya</taxon>
        <taxon>Ascomycota</taxon>
        <taxon>Pezizomycotina</taxon>
        <taxon>Eurotiomycetes</taxon>
        <taxon>Eurotiomycetidae</taxon>
        <taxon>Eurotiales</taxon>
        <taxon>Aspergillaceae</taxon>
        <taxon>Aspergillus</taxon>
        <taxon>Aspergillus subgen. Nidulantes</taxon>
    </lineage>
</organism>
<dbReference type="InterPro" id="IPR011008">
    <property type="entry name" value="Dimeric_a/b-barrel"/>
</dbReference>
<name>A0ABR4LGI1_9EURO</name>
<accession>A0ABR4LGI1</accession>
<dbReference type="EMBL" id="JBFXLQ010000066">
    <property type="protein sequence ID" value="KAL2862543.1"/>
    <property type="molecule type" value="Genomic_DNA"/>
</dbReference>
<dbReference type="SUPFAM" id="SSF54909">
    <property type="entry name" value="Dimeric alpha+beta barrel"/>
    <property type="match status" value="1"/>
</dbReference>
<dbReference type="GeneID" id="98145447"/>
<dbReference type="Gene3D" id="3.30.70.100">
    <property type="match status" value="1"/>
</dbReference>
<reference evidence="2 3" key="1">
    <citation type="submission" date="2024-07" db="EMBL/GenBank/DDBJ databases">
        <title>Section-level genome sequencing and comparative genomics of Aspergillus sections Usti and Cavernicolus.</title>
        <authorList>
            <consortium name="Lawrence Berkeley National Laboratory"/>
            <person name="Nybo J.L."/>
            <person name="Vesth T.C."/>
            <person name="Theobald S."/>
            <person name="Frisvad J.C."/>
            <person name="Larsen T.O."/>
            <person name="Kjaerboelling I."/>
            <person name="Rothschild-Mancinelli K."/>
            <person name="Lyhne E.K."/>
            <person name="Kogle M.E."/>
            <person name="Barry K."/>
            <person name="Clum A."/>
            <person name="Na H."/>
            <person name="Ledsgaard L."/>
            <person name="Lin J."/>
            <person name="Lipzen A."/>
            <person name="Kuo A."/>
            <person name="Riley R."/>
            <person name="Mondo S."/>
            <person name="Labutti K."/>
            <person name="Haridas S."/>
            <person name="Pangalinan J."/>
            <person name="Salamov A.A."/>
            <person name="Simmons B.A."/>
            <person name="Magnuson J.K."/>
            <person name="Chen J."/>
            <person name="Drula E."/>
            <person name="Henrissat B."/>
            <person name="Wiebenga A."/>
            <person name="Lubbers R.J."/>
            <person name="Gomes A.C."/>
            <person name="Macurrencykelacurrency M.R."/>
            <person name="Stajich J."/>
            <person name="Grigoriev I.V."/>
            <person name="Mortensen U.H."/>
            <person name="De Vries R.P."/>
            <person name="Baker S.E."/>
            <person name="Andersen M.R."/>
        </authorList>
    </citation>
    <scope>NUCLEOTIDE SEQUENCE [LARGE SCALE GENOMIC DNA]</scope>
    <source>
        <strain evidence="2 3">CBS 449.75</strain>
    </source>
</reference>
<sequence>MASDTSSPGLSVHITVVIAEENIPKFFEVFRQAFEKVTAEPECTFFEVYQSLENPGEVSWVENWSASLEWLMEVQTKKAYYEPYVRATEAMLLKPRVVKVSRRVGAPFVKVKKENGGF</sequence>
<protein>
    <recommendedName>
        <fullName evidence="1">ABM domain-containing protein</fullName>
    </recommendedName>
</protein>
<evidence type="ECO:0000259" key="1">
    <source>
        <dbReference type="Pfam" id="PF03992"/>
    </source>
</evidence>
<feature type="domain" description="ABM" evidence="1">
    <location>
        <begin position="11"/>
        <end position="64"/>
    </location>
</feature>
<proteinExistence type="predicted"/>
<dbReference type="RefSeq" id="XP_070881522.1">
    <property type="nucleotide sequence ID" value="XM_071030375.1"/>
</dbReference>
<dbReference type="Proteomes" id="UP001610432">
    <property type="component" value="Unassembled WGS sequence"/>
</dbReference>
<dbReference type="InterPro" id="IPR007138">
    <property type="entry name" value="ABM_dom"/>
</dbReference>